<feature type="region of interest" description="Disordered" evidence="1">
    <location>
        <begin position="146"/>
        <end position="198"/>
    </location>
</feature>
<gene>
    <name evidence="2" type="ORF">B0J11DRAFT_422802</name>
</gene>
<feature type="compositionally biased region" description="Polar residues" evidence="1">
    <location>
        <begin position="400"/>
        <end position="409"/>
    </location>
</feature>
<feature type="compositionally biased region" description="Low complexity" evidence="1">
    <location>
        <begin position="410"/>
        <end position="435"/>
    </location>
</feature>
<dbReference type="Gene3D" id="1.10.10.2670">
    <property type="entry name" value="E3 ubiquitin-protein ligase"/>
    <property type="match status" value="1"/>
</dbReference>
<proteinExistence type="predicted"/>
<feature type="compositionally biased region" description="Polar residues" evidence="1">
    <location>
        <begin position="556"/>
        <end position="579"/>
    </location>
</feature>
<evidence type="ECO:0000256" key="1">
    <source>
        <dbReference type="SAM" id="MobiDB-lite"/>
    </source>
</evidence>
<dbReference type="EMBL" id="JAGMWT010000001">
    <property type="protein sequence ID" value="KAH7138583.1"/>
    <property type="molecule type" value="Genomic_DNA"/>
</dbReference>
<dbReference type="Proteomes" id="UP000700596">
    <property type="component" value="Unassembled WGS sequence"/>
</dbReference>
<sequence>MPATALPTGGIALHGAPDFDITSKDTRNMPVQAMQLEITQDIVDELLESVRTGKVPQIVFGRAPQLKYGDKTHTLQTNPENYRYELYQSSGTGSDDDDLEFAGLINHSLAVQKAEDVTAGVDTALEQLKHSMAAISELKQANKTIVGDNNPMRTPGHRRFPSKGFKPQHLNSSTLGSPMLSVPSSPMRKAPTSQPSGNHDLIVRALRVPLIHLLAIQPSKDTSLADTCRTTLAIVREILPKIARRSQDDQEKWQLTDKSFGEINPWKFPYKSTEEREQAINGAVKSFDRLRLAKDDKLWQILLPVEERGQGKCLSRLNLKAVEPKPNAKPSTPLHKMTKQGEKKPAASKKAESKDSEKRPEKKVKESKAFTEPKLRKVVKEKASAPAPAPAPAVKDAPKSTNANARTPLTSTSTSTSSSSSSKPAAPPNRNTPATDSSKARTKKMASTADTASPRVKPKAPARDPPTRERTYKPPKPAIPLNTKPKNPSPLSASPPVNASDFEDNHPVHKVLSGSPVKPLSANSDRTLKRKANDIDSDIHNHNHGLAVKQPRVNRPTPTHTPSSTNGRMNGSTPSSASSLKRRSDDSSTSNTPATKIRKVTSIDTGLASRYPIQNSQASPGDSSSSTTSPSIPSLSFRQTVELSQKFQKYYKKYESLYWKLAESDSPPAEGQRKELLNMHKKLEEMKREIKAGAGIKR</sequence>
<feature type="compositionally biased region" description="Basic and acidic residues" evidence="1">
    <location>
        <begin position="339"/>
        <end position="383"/>
    </location>
</feature>
<comment type="caution">
    <text evidence="2">The sequence shown here is derived from an EMBL/GenBank/DDBJ whole genome shotgun (WGS) entry which is preliminary data.</text>
</comment>
<organism evidence="2 3">
    <name type="scientific">Dendryphion nanum</name>
    <dbReference type="NCBI Taxonomy" id="256645"/>
    <lineage>
        <taxon>Eukaryota</taxon>
        <taxon>Fungi</taxon>
        <taxon>Dikarya</taxon>
        <taxon>Ascomycota</taxon>
        <taxon>Pezizomycotina</taxon>
        <taxon>Dothideomycetes</taxon>
        <taxon>Pleosporomycetidae</taxon>
        <taxon>Pleosporales</taxon>
        <taxon>Torulaceae</taxon>
        <taxon>Dendryphion</taxon>
    </lineage>
</organism>
<reference evidence="2" key="1">
    <citation type="journal article" date="2021" name="Nat. Commun.">
        <title>Genetic determinants of endophytism in the Arabidopsis root mycobiome.</title>
        <authorList>
            <person name="Mesny F."/>
            <person name="Miyauchi S."/>
            <person name="Thiergart T."/>
            <person name="Pickel B."/>
            <person name="Atanasova L."/>
            <person name="Karlsson M."/>
            <person name="Huettel B."/>
            <person name="Barry K.W."/>
            <person name="Haridas S."/>
            <person name="Chen C."/>
            <person name="Bauer D."/>
            <person name="Andreopoulos W."/>
            <person name="Pangilinan J."/>
            <person name="LaButti K."/>
            <person name="Riley R."/>
            <person name="Lipzen A."/>
            <person name="Clum A."/>
            <person name="Drula E."/>
            <person name="Henrissat B."/>
            <person name="Kohler A."/>
            <person name="Grigoriev I.V."/>
            <person name="Martin F.M."/>
            <person name="Hacquard S."/>
        </authorList>
    </citation>
    <scope>NUCLEOTIDE SEQUENCE</scope>
    <source>
        <strain evidence="2">MPI-CAGE-CH-0243</strain>
    </source>
</reference>
<accession>A0A9P9EJ20</accession>
<dbReference type="AlphaFoldDB" id="A0A9P9EJ20"/>
<keyword evidence="3" id="KW-1185">Reference proteome</keyword>
<dbReference type="OrthoDB" id="2587563at2759"/>
<feature type="compositionally biased region" description="Low complexity" evidence="1">
    <location>
        <begin position="616"/>
        <end position="636"/>
    </location>
</feature>
<feature type="compositionally biased region" description="Basic and acidic residues" evidence="1">
    <location>
        <begin position="461"/>
        <end position="472"/>
    </location>
</feature>
<evidence type="ECO:0000313" key="3">
    <source>
        <dbReference type="Proteomes" id="UP000700596"/>
    </source>
</evidence>
<feature type="compositionally biased region" description="Polar residues" evidence="1">
    <location>
        <begin position="484"/>
        <end position="497"/>
    </location>
</feature>
<feature type="region of interest" description="Disordered" evidence="1">
    <location>
        <begin position="317"/>
        <end position="636"/>
    </location>
</feature>
<feature type="compositionally biased region" description="Basic and acidic residues" evidence="1">
    <location>
        <begin position="531"/>
        <end position="541"/>
    </location>
</feature>
<evidence type="ECO:0000313" key="2">
    <source>
        <dbReference type="EMBL" id="KAH7138583.1"/>
    </source>
</evidence>
<dbReference type="InterPro" id="IPR042065">
    <property type="entry name" value="E3_ELL-like"/>
</dbReference>
<name>A0A9P9EJ20_9PLEO</name>
<protein>
    <submittedName>
        <fullName evidence="2">Uncharacterized protein</fullName>
    </submittedName>
</protein>